<dbReference type="InterPro" id="IPR001347">
    <property type="entry name" value="SIS_dom"/>
</dbReference>
<organism evidence="6 7">
    <name type="scientific">Fictibacillus marinisediminis</name>
    <dbReference type="NCBI Taxonomy" id="2878389"/>
    <lineage>
        <taxon>Bacteria</taxon>
        <taxon>Bacillati</taxon>
        <taxon>Bacillota</taxon>
        <taxon>Bacilli</taxon>
        <taxon>Bacillales</taxon>
        <taxon>Fictibacillaceae</taxon>
        <taxon>Fictibacillus</taxon>
    </lineage>
</organism>
<reference evidence="6" key="1">
    <citation type="submission" date="2021-09" db="EMBL/GenBank/DDBJ databases">
        <title>Genome analysis of Fictibacillus sp. KIGAM418 isolated from marine sediment.</title>
        <authorList>
            <person name="Seo M.-J."/>
            <person name="Cho E.-S."/>
            <person name="Hwang C.Y."/>
        </authorList>
    </citation>
    <scope>NUCLEOTIDE SEQUENCE</scope>
    <source>
        <strain evidence="6">KIGAM418</strain>
    </source>
</reference>
<keyword evidence="4" id="KW-0677">Repeat</keyword>
<keyword evidence="7" id="KW-1185">Reference proteome</keyword>
<evidence type="ECO:0000256" key="4">
    <source>
        <dbReference type="ARBA" id="ARBA00022737"/>
    </source>
</evidence>
<accession>A0A9X2BE76</accession>
<evidence type="ECO:0000313" key="7">
    <source>
        <dbReference type="Proteomes" id="UP001139011"/>
    </source>
</evidence>
<dbReference type="GO" id="GO:0004360">
    <property type="term" value="F:glutamine-fructose-6-phosphate transaminase (isomerizing) activity"/>
    <property type="evidence" value="ECO:0007669"/>
    <property type="project" value="UniProtKB-EC"/>
</dbReference>
<dbReference type="EC" id="2.6.1.16" evidence="2"/>
<dbReference type="InterPro" id="IPR046348">
    <property type="entry name" value="SIS_dom_sf"/>
</dbReference>
<dbReference type="Gene3D" id="3.40.50.10490">
    <property type="entry name" value="Glucose-6-phosphate isomerase like protein, domain 1"/>
    <property type="match status" value="2"/>
</dbReference>
<dbReference type="RefSeq" id="WP_248254664.1">
    <property type="nucleotide sequence ID" value="NZ_JAIWJX010000002.1"/>
</dbReference>
<dbReference type="SUPFAM" id="SSF53697">
    <property type="entry name" value="SIS domain"/>
    <property type="match status" value="1"/>
</dbReference>
<comment type="caution">
    <text evidence="6">The sequence shown here is derived from an EMBL/GenBank/DDBJ whole genome shotgun (WGS) entry which is preliminary data.</text>
</comment>
<evidence type="ECO:0000256" key="1">
    <source>
        <dbReference type="ARBA" id="ARBA00001031"/>
    </source>
</evidence>
<dbReference type="CDD" id="cd05008">
    <property type="entry name" value="SIS_GlmS_GlmD_1"/>
    <property type="match status" value="1"/>
</dbReference>
<feature type="domain" description="SIS" evidence="5">
    <location>
        <begin position="21"/>
        <end position="156"/>
    </location>
</feature>
<dbReference type="InterPro" id="IPR035490">
    <property type="entry name" value="GlmS/FrlB_SIS"/>
</dbReference>
<dbReference type="GO" id="GO:0097367">
    <property type="term" value="F:carbohydrate derivative binding"/>
    <property type="evidence" value="ECO:0007669"/>
    <property type="project" value="InterPro"/>
</dbReference>
<evidence type="ECO:0000256" key="3">
    <source>
        <dbReference type="ARBA" id="ARBA00016090"/>
    </source>
</evidence>
<dbReference type="Pfam" id="PF01380">
    <property type="entry name" value="SIS"/>
    <property type="match status" value="1"/>
</dbReference>
<gene>
    <name evidence="6" type="ORF">LCY76_12490</name>
</gene>
<dbReference type="PROSITE" id="PS51464">
    <property type="entry name" value="SIS"/>
    <property type="match status" value="1"/>
</dbReference>
<dbReference type="AlphaFoldDB" id="A0A9X2BE76"/>
<dbReference type="GO" id="GO:0006047">
    <property type="term" value="P:UDP-N-acetylglucosamine metabolic process"/>
    <property type="evidence" value="ECO:0007669"/>
    <property type="project" value="TreeGrafter"/>
</dbReference>
<sequence length="326" mass="35344">MKEVAEQPQALKDTLEANRGNYLSLDLNRPLLFTGMGSSLAAGELAALFLNAKGYPAVAVDTSELLHYQIPMLKHYQPIFVSQSGESYEACRLAATLSEYTAITNTPQSTLAQGASQVFYTAAGKEESITATKTFTSTAGLLLHLCSQWVNAPLEQALFQGVSKLETAIKEEEISSRIGNFLSEDRPLFLLGRGPSVITSDLGALLLKEAARMQTESLSLGQFRHGPFELLADSFQCILFNPKGTTEALNHNFAIEIAELGGMVVYVSDQVLTHPNVLSIQLNSIDEFVSPLIYAYVVQMATAALSQKKGLFLGQATLLSKVTTKE</sequence>
<dbReference type="EMBL" id="JAIWJX010000002">
    <property type="protein sequence ID" value="MCK6257410.1"/>
    <property type="molecule type" value="Genomic_DNA"/>
</dbReference>
<dbReference type="GO" id="GO:0006002">
    <property type="term" value="P:fructose 6-phosphate metabolic process"/>
    <property type="evidence" value="ECO:0007669"/>
    <property type="project" value="TreeGrafter"/>
</dbReference>
<dbReference type="PANTHER" id="PTHR10937:SF0">
    <property type="entry name" value="GLUTAMINE--FRUCTOSE-6-PHOSPHATE TRANSAMINASE (ISOMERIZING)"/>
    <property type="match status" value="1"/>
</dbReference>
<dbReference type="GO" id="GO:0006487">
    <property type="term" value="P:protein N-linked glycosylation"/>
    <property type="evidence" value="ECO:0007669"/>
    <property type="project" value="TreeGrafter"/>
</dbReference>
<evidence type="ECO:0000259" key="5">
    <source>
        <dbReference type="PROSITE" id="PS51464"/>
    </source>
</evidence>
<name>A0A9X2BE76_9BACL</name>
<evidence type="ECO:0000256" key="2">
    <source>
        <dbReference type="ARBA" id="ARBA00012916"/>
    </source>
</evidence>
<dbReference type="Proteomes" id="UP001139011">
    <property type="component" value="Unassembled WGS sequence"/>
</dbReference>
<comment type="catalytic activity">
    <reaction evidence="1">
        <text>D-fructose 6-phosphate + L-glutamine = D-glucosamine 6-phosphate + L-glutamate</text>
        <dbReference type="Rhea" id="RHEA:13237"/>
        <dbReference type="ChEBI" id="CHEBI:29985"/>
        <dbReference type="ChEBI" id="CHEBI:58359"/>
        <dbReference type="ChEBI" id="CHEBI:58725"/>
        <dbReference type="ChEBI" id="CHEBI:61527"/>
        <dbReference type="EC" id="2.6.1.16"/>
    </reaction>
</comment>
<proteinExistence type="predicted"/>
<protein>
    <recommendedName>
        <fullName evidence="3">Glutamine--fructose-6-phosphate aminotransferase [isomerizing]</fullName>
        <ecNumber evidence="2">2.6.1.16</ecNumber>
    </recommendedName>
</protein>
<dbReference type="CDD" id="cd05009">
    <property type="entry name" value="SIS_GlmS_GlmD_2"/>
    <property type="match status" value="1"/>
</dbReference>
<dbReference type="PANTHER" id="PTHR10937">
    <property type="entry name" value="GLUCOSAMINE--FRUCTOSE-6-PHOSPHATE AMINOTRANSFERASE, ISOMERIZING"/>
    <property type="match status" value="1"/>
</dbReference>
<evidence type="ECO:0000313" key="6">
    <source>
        <dbReference type="EMBL" id="MCK6257410.1"/>
    </source>
</evidence>
<dbReference type="InterPro" id="IPR035466">
    <property type="entry name" value="GlmS/AgaS_SIS"/>
</dbReference>